<feature type="domain" description="Aminotransferase class I/classII large" evidence="5">
    <location>
        <begin position="26"/>
        <end position="357"/>
    </location>
</feature>
<evidence type="ECO:0000313" key="9">
    <source>
        <dbReference type="Proteomes" id="UP000232196"/>
    </source>
</evidence>
<name>A0A2M9XFK8_9LEPT</name>
<protein>
    <recommendedName>
        <fullName evidence="4">Cobyric acid synthase</fullName>
    </recommendedName>
</protein>
<dbReference type="Pfam" id="PF07685">
    <property type="entry name" value="GATase_3"/>
    <property type="match status" value="1"/>
</dbReference>
<sequence>MKSDRISPHGGNLLQMANIAGVDPAEILDFSSNINPLGFPDWIRPLINSRISDLIHYPDPNYTKARESIEKYWNIPKEEITFGNGASELIHFLPKIKKFDLAVIAQPSYIDYKKSIELAGIQIQELLLQKESNFELDYEELIHILKRDPEKKILVLLGHPNNPTGRLLNREKILKISSEYKNSFFVIDESFIDFCESDVSFRNYRSENLAVLWSLTKILALPGLRIGLLLTDPETASKISELLPSWSLNSLSSSILEKFGEDQNFLLKTQAKIAEWKNIFLNELEELEIFRVHNSNSNFLLLEFLDTKINIPELEYLLLKEFKIGIRNCINFKGLENYYIRIAIRTQEENEIFIQAFRSIFKKKLKNSSGKKAKPALMLQGTASNVGKSILTTAFCRIFTQDGFKVAPFKSQNMALNSFVTYEGAEIGRAQALQAQACKIRADYRMNPILLKPSSEKDSQVILNGKPIEAMDFRDYMKFKLSAFDEVKKSYDSLSEEFDMIVLEGAGGVSEVNLKDKDIVNMRMAEYAKAKVLLVGNIDHGGVFGSFVGAMETMSEWERKLVSGFLINRFRGIKSLLDPGIKYLEETTRKNVFGIVPFLNDLRLPEEDSLEFKSGSLSDTSPLGNRIDIVLIDTPRISNHTDLDSLRIEPDVRVRIAHRKEEIGNPDVLILPGSKNVITDLNYLKESGISETILTFHKEGKTEIIGICGGYQMLGESVHDPFQIESNLGSAEGLNLIGVKTILEKEKLLKQTEGIHLLSGKKVSGYEIHHGNTKEISARSLFQTNSGESLGHQGISERVWGTYLHGVFDEDEFRRWFLDKIRIRKGMSPLRKIQVKYELETNLDRLADEVRNSVNMAEIYRILGLT</sequence>
<feature type="domain" description="CobQ/CobB/MinD/ParA nucleotide binding" evidence="6">
    <location>
        <begin position="378"/>
        <end position="608"/>
    </location>
</feature>
<dbReference type="NCBIfam" id="TIGR00313">
    <property type="entry name" value="cobQ"/>
    <property type="match status" value="1"/>
</dbReference>
<dbReference type="Gene3D" id="3.90.1150.10">
    <property type="entry name" value="Aspartate Aminotransferase, domain 1"/>
    <property type="match status" value="1"/>
</dbReference>
<dbReference type="InterPro" id="IPR029062">
    <property type="entry name" value="Class_I_gatase-like"/>
</dbReference>
<dbReference type="NCBIfam" id="NF001989">
    <property type="entry name" value="PRK00784.1"/>
    <property type="match status" value="1"/>
</dbReference>
<dbReference type="Gene3D" id="3.40.50.300">
    <property type="entry name" value="P-loop containing nucleotide triphosphate hydrolases"/>
    <property type="match status" value="1"/>
</dbReference>
<dbReference type="InterPro" id="IPR027417">
    <property type="entry name" value="P-loop_NTPase"/>
</dbReference>
<evidence type="ECO:0000313" key="8">
    <source>
        <dbReference type="EMBL" id="PJZ26409.1"/>
    </source>
</evidence>
<evidence type="ECO:0000256" key="3">
    <source>
        <dbReference type="ARBA" id="ARBA00022962"/>
    </source>
</evidence>
<proteinExistence type="inferred from homology"/>
<dbReference type="SUPFAM" id="SSF52317">
    <property type="entry name" value="Class I glutamine amidotransferase-like"/>
    <property type="match status" value="1"/>
</dbReference>
<dbReference type="InterPro" id="IPR015424">
    <property type="entry name" value="PyrdxlP-dep_Trfase"/>
</dbReference>
<dbReference type="Proteomes" id="UP000232196">
    <property type="component" value="Unassembled WGS sequence"/>
</dbReference>
<evidence type="ECO:0000256" key="2">
    <source>
        <dbReference type="ARBA" id="ARBA00022573"/>
    </source>
</evidence>
<dbReference type="PANTHER" id="PTHR21343">
    <property type="entry name" value="DETHIOBIOTIN SYNTHETASE"/>
    <property type="match status" value="1"/>
</dbReference>
<dbReference type="PANTHER" id="PTHR21343:SF1">
    <property type="entry name" value="COBYRIC ACID SYNTHASE"/>
    <property type="match status" value="1"/>
</dbReference>
<dbReference type="HAMAP" id="MF_00028">
    <property type="entry name" value="CobQ"/>
    <property type="match status" value="1"/>
</dbReference>
<evidence type="ECO:0000256" key="1">
    <source>
        <dbReference type="ARBA" id="ARBA00004953"/>
    </source>
</evidence>
<dbReference type="InterPro" id="IPR011698">
    <property type="entry name" value="GATase_3"/>
</dbReference>
<reference evidence="8 9" key="1">
    <citation type="submission" date="2017-07" db="EMBL/GenBank/DDBJ databases">
        <title>Leptospira spp. isolated from tropical soils.</title>
        <authorList>
            <person name="Thibeaux R."/>
            <person name="Iraola G."/>
            <person name="Ferres I."/>
            <person name="Bierque E."/>
            <person name="Girault D."/>
            <person name="Soupe-Gilbert M.-E."/>
            <person name="Picardeau M."/>
            <person name="Goarant C."/>
        </authorList>
    </citation>
    <scope>NUCLEOTIDE SEQUENCE [LARGE SCALE GENOMIC DNA]</scope>
    <source>
        <strain evidence="8 9">MCA1-C-A1</strain>
    </source>
</reference>
<dbReference type="InterPro" id="IPR015422">
    <property type="entry name" value="PyrdxlP-dep_Trfase_small"/>
</dbReference>
<organism evidence="8 9">
    <name type="scientific">Leptospira hartskeerlii</name>
    <dbReference type="NCBI Taxonomy" id="2023177"/>
    <lineage>
        <taxon>Bacteria</taxon>
        <taxon>Pseudomonadati</taxon>
        <taxon>Spirochaetota</taxon>
        <taxon>Spirochaetia</taxon>
        <taxon>Leptospirales</taxon>
        <taxon>Leptospiraceae</taxon>
        <taxon>Leptospira</taxon>
    </lineage>
</organism>
<dbReference type="InterPro" id="IPR004838">
    <property type="entry name" value="NHTrfase_class1_PyrdxlP-BS"/>
</dbReference>
<feature type="domain" description="CobB/CobQ-like glutamine amidotransferase" evidence="7">
    <location>
        <begin position="628"/>
        <end position="813"/>
    </location>
</feature>
<dbReference type="PROSITE" id="PS00105">
    <property type="entry name" value="AA_TRANSFER_CLASS_1"/>
    <property type="match status" value="1"/>
</dbReference>
<comment type="caution">
    <text evidence="8">The sequence shown here is derived from an EMBL/GenBank/DDBJ whole genome shotgun (WGS) entry which is preliminary data.</text>
</comment>
<dbReference type="CDD" id="cd00609">
    <property type="entry name" value="AAT_like"/>
    <property type="match status" value="1"/>
</dbReference>
<dbReference type="GO" id="GO:0009236">
    <property type="term" value="P:cobalamin biosynthetic process"/>
    <property type="evidence" value="ECO:0007669"/>
    <property type="project" value="UniProtKB-UniRule"/>
</dbReference>
<dbReference type="Gene3D" id="3.40.640.10">
    <property type="entry name" value="Type I PLP-dependent aspartate aminotransferase-like (Major domain)"/>
    <property type="match status" value="1"/>
</dbReference>
<evidence type="ECO:0000256" key="4">
    <source>
        <dbReference type="HAMAP-Rule" id="MF_00028"/>
    </source>
</evidence>
<feature type="active site" description="Nucleophile" evidence="4">
    <location>
        <position position="708"/>
    </location>
</feature>
<dbReference type="RefSeq" id="WP_100706196.1">
    <property type="nucleotide sequence ID" value="NZ_NPDL01000003.1"/>
</dbReference>
<dbReference type="CDD" id="cd01750">
    <property type="entry name" value="GATase1_CobQ"/>
    <property type="match status" value="1"/>
</dbReference>
<comment type="similarity">
    <text evidence="4">Belongs to the CobB/CobQ family. CobQ subfamily.</text>
</comment>
<gene>
    <name evidence="4" type="primary">cobQ</name>
    <name evidence="8" type="ORF">CH357_07925</name>
</gene>
<keyword evidence="2 4" id="KW-0169">Cobalamin biosynthesis</keyword>
<dbReference type="AlphaFoldDB" id="A0A2M9XFK8"/>
<dbReference type="InterPro" id="IPR004459">
    <property type="entry name" value="CobQ_synth"/>
</dbReference>
<evidence type="ECO:0000259" key="7">
    <source>
        <dbReference type="Pfam" id="PF07685"/>
    </source>
</evidence>
<evidence type="ECO:0000259" key="5">
    <source>
        <dbReference type="Pfam" id="PF00155"/>
    </source>
</evidence>
<dbReference type="SUPFAM" id="SSF53383">
    <property type="entry name" value="PLP-dependent transferases"/>
    <property type="match status" value="1"/>
</dbReference>
<dbReference type="PROSITE" id="PS51274">
    <property type="entry name" value="GATASE_COBBQ"/>
    <property type="match status" value="1"/>
</dbReference>
<keyword evidence="9" id="KW-1185">Reference proteome</keyword>
<dbReference type="InterPro" id="IPR033949">
    <property type="entry name" value="CobQ_GATase1"/>
</dbReference>
<keyword evidence="3 4" id="KW-0315">Glutamine amidotransferase</keyword>
<dbReference type="GO" id="GO:0015420">
    <property type="term" value="F:ABC-type vitamin B12 transporter activity"/>
    <property type="evidence" value="ECO:0007669"/>
    <property type="project" value="UniProtKB-UniRule"/>
</dbReference>
<dbReference type="InterPro" id="IPR004839">
    <property type="entry name" value="Aminotransferase_I/II_large"/>
</dbReference>
<dbReference type="UniPathway" id="UPA00148"/>
<accession>A0A2M9XFK8</accession>
<comment type="function">
    <text evidence="4">Catalyzes amidations at positions B, D, E, and G on adenosylcobyrinic A,C-diamide. NH(2) groups are provided by glutamine, and one molecule of ATP is hydrogenolyzed for each amidation.</text>
</comment>
<feature type="active site" evidence="4">
    <location>
        <position position="805"/>
    </location>
</feature>
<dbReference type="InterPro" id="IPR015421">
    <property type="entry name" value="PyrdxlP-dep_Trfase_major"/>
</dbReference>
<dbReference type="SUPFAM" id="SSF52540">
    <property type="entry name" value="P-loop containing nucleoside triphosphate hydrolases"/>
    <property type="match status" value="1"/>
</dbReference>
<dbReference type="Gene3D" id="3.40.50.880">
    <property type="match status" value="1"/>
</dbReference>
<evidence type="ECO:0000259" key="6">
    <source>
        <dbReference type="Pfam" id="PF01656"/>
    </source>
</evidence>
<dbReference type="CDD" id="cd05389">
    <property type="entry name" value="CobQ_N"/>
    <property type="match status" value="1"/>
</dbReference>
<dbReference type="GO" id="GO:0030170">
    <property type="term" value="F:pyridoxal phosphate binding"/>
    <property type="evidence" value="ECO:0007669"/>
    <property type="project" value="InterPro"/>
</dbReference>
<dbReference type="OrthoDB" id="9808302at2"/>
<dbReference type="EMBL" id="NPDN01000003">
    <property type="protein sequence ID" value="PJZ26409.1"/>
    <property type="molecule type" value="Genomic_DNA"/>
</dbReference>
<dbReference type="Pfam" id="PF01656">
    <property type="entry name" value="CbiA"/>
    <property type="match status" value="1"/>
</dbReference>
<dbReference type="InterPro" id="IPR002586">
    <property type="entry name" value="CobQ/CobB/MinD/ParA_Nub-bd_dom"/>
</dbReference>
<dbReference type="GO" id="GO:0003824">
    <property type="term" value="F:catalytic activity"/>
    <property type="evidence" value="ECO:0007669"/>
    <property type="project" value="InterPro"/>
</dbReference>
<dbReference type="Pfam" id="PF00155">
    <property type="entry name" value="Aminotran_1_2"/>
    <property type="match status" value="1"/>
</dbReference>
<dbReference type="InterPro" id="IPR047045">
    <property type="entry name" value="CobQ_N"/>
</dbReference>
<comment type="pathway">
    <text evidence="1 4">Cofactor biosynthesis; adenosylcobalamin biosynthesis.</text>
</comment>